<dbReference type="STRING" id="1173022.Cri9333_3285"/>
<protein>
    <submittedName>
        <fullName evidence="3">Amidase</fullName>
    </submittedName>
</protein>
<dbReference type="InterPro" id="IPR036928">
    <property type="entry name" value="AS_sf"/>
</dbReference>
<dbReference type="PATRIC" id="fig|1173022.3.peg.3551"/>
<dbReference type="Proteomes" id="UP000010472">
    <property type="component" value="Chromosome"/>
</dbReference>
<dbReference type="InterPro" id="IPR020556">
    <property type="entry name" value="Amidase_CS"/>
</dbReference>
<dbReference type="eggNOG" id="COG0154">
    <property type="taxonomic scope" value="Bacteria"/>
</dbReference>
<evidence type="ECO:0000256" key="1">
    <source>
        <dbReference type="ARBA" id="ARBA00009199"/>
    </source>
</evidence>
<name>K9W1P0_9CYAN</name>
<dbReference type="InterPro" id="IPR000120">
    <property type="entry name" value="Amidase"/>
</dbReference>
<dbReference type="RefSeq" id="WP_015204222.1">
    <property type="nucleotide sequence ID" value="NC_019753.1"/>
</dbReference>
<reference evidence="3 4" key="1">
    <citation type="submission" date="2012-06" db="EMBL/GenBank/DDBJ databases">
        <title>Finished chromosome of genome of Crinalium epipsammum PCC 9333.</title>
        <authorList>
            <consortium name="US DOE Joint Genome Institute"/>
            <person name="Gugger M."/>
            <person name="Coursin T."/>
            <person name="Rippka R."/>
            <person name="Tandeau De Marsac N."/>
            <person name="Huntemann M."/>
            <person name="Wei C.-L."/>
            <person name="Han J."/>
            <person name="Detter J.C."/>
            <person name="Han C."/>
            <person name="Tapia R."/>
            <person name="Davenport K."/>
            <person name="Daligault H."/>
            <person name="Erkkila T."/>
            <person name="Gu W."/>
            <person name="Munk A.C.C."/>
            <person name="Teshima H."/>
            <person name="Xu Y."/>
            <person name="Chain P."/>
            <person name="Chen A."/>
            <person name="Krypides N."/>
            <person name="Mavromatis K."/>
            <person name="Markowitz V."/>
            <person name="Szeto E."/>
            <person name="Ivanova N."/>
            <person name="Mikhailova N."/>
            <person name="Ovchinnikova G."/>
            <person name="Pagani I."/>
            <person name="Pati A."/>
            <person name="Goodwin L."/>
            <person name="Peters L."/>
            <person name="Pitluck S."/>
            <person name="Woyke T."/>
            <person name="Kerfeld C."/>
        </authorList>
    </citation>
    <scope>NUCLEOTIDE SEQUENCE [LARGE SCALE GENOMIC DNA]</scope>
    <source>
        <strain evidence="3 4">PCC 9333</strain>
    </source>
</reference>
<dbReference type="InterPro" id="IPR023631">
    <property type="entry name" value="Amidase_dom"/>
</dbReference>
<evidence type="ECO:0000313" key="4">
    <source>
        <dbReference type="Proteomes" id="UP000010472"/>
    </source>
</evidence>
<evidence type="ECO:0000259" key="2">
    <source>
        <dbReference type="Pfam" id="PF01425"/>
    </source>
</evidence>
<sequence>MNKTDLAFTSALEQAQLIRNKEVSILELTELYLDRIARLDPQLGSYFTVMSEQALASAKAKTEILAHSTNVSELPPFFGVPTSVKDLNPVAGVRCTYGTPALMDNIATYDDGVVARMKHAGFIILGKTATSELGSFPYTEPLGFPPARNPWNLDYTPGGSSGGAAAAVAAGLCPVAHGSDGGGSIRTPSACCGLVGIKPARGRVSHAPVGDRISGIATNGAIARTVADAAAMLDVMSGYVTGDPYWLPNPENSFLSATQQTLSKLRVAFSTSILPFGDADPVCQQGVLDTVKLLESMGHSIESACPDFTGLLTSFPKVWQAGVAAAGIPPEVLSPLNRWLVFNAGSAGEYLQAVTQMQVTSRQIVAFFDNFDVLVLPVFMHPPIKIGQWADLSPEETFQQMTAWIGACPPFNATGQPAIALPTGFDSTTNLPVGVQLVGRPAAEATLISLAAQIEAAKPWSQNRPPLFNTDKA</sequence>
<dbReference type="GO" id="GO:0003824">
    <property type="term" value="F:catalytic activity"/>
    <property type="evidence" value="ECO:0007669"/>
    <property type="project" value="InterPro"/>
</dbReference>
<gene>
    <name evidence="3" type="ORF">Cri9333_3285</name>
</gene>
<dbReference type="EMBL" id="CP003620">
    <property type="protein sequence ID" value="AFZ14116.1"/>
    <property type="molecule type" value="Genomic_DNA"/>
</dbReference>
<dbReference type="Pfam" id="PF01425">
    <property type="entry name" value="Amidase"/>
    <property type="match status" value="1"/>
</dbReference>
<comment type="similarity">
    <text evidence="1">Belongs to the amidase family.</text>
</comment>
<feature type="domain" description="Amidase" evidence="2">
    <location>
        <begin position="27"/>
        <end position="447"/>
    </location>
</feature>
<organism evidence="3 4">
    <name type="scientific">Crinalium epipsammum PCC 9333</name>
    <dbReference type="NCBI Taxonomy" id="1173022"/>
    <lineage>
        <taxon>Bacteria</taxon>
        <taxon>Bacillati</taxon>
        <taxon>Cyanobacteriota</taxon>
        <taxon>Cyanophyceae</taxon>
        <taxon>Gomontiellales</taxon>
        <taxon>Gomontiellaceae</taxon>
        <taxon>Crinalium</taxon>
    </lineage>
</organism>
<proteinExistence type="inferred from homology"/>
<keyword evidence="4" id="KW-1185">Reference proteome</keyword>
<dbReference type="HOGENOM" id="CLU_009600_0_4_3"/>
<dbReference type="PANTHER" id="PTHR11895">
    <property type="entry name" value="TRANSAMIDASE"/>
    <property type="match status" value="1"/>
</dbReference>
<dbReference type="Gene3D" id="3.90.1300.10">
    <property type="entry name" value="Amidase signature (AS) domain"/>
    <property type="match status" value="1"/>
</dbReference>
<dbReference type="PROSITE" id="PS00571">
    <property type="entry name" value="AMIDASES"/>
    <property type="match status" value="1"/>
</dbReference>
<accession>K9W1P0</accession>
<dbReference type="OrthoDB" id="9811471at2"/>
<dbReference type="PANTHER" id="PTHR11895:SF7">
    <property type="entry name" value="GLUTAMYL-TRNA(GLN) AMIDOTRANSFERASE SUBUNIT A, MITOCHONDRIAL"/>
    <property type="match status" value="1"/>
</dbReference>
<dbReference type="AlphaFoldDB" id="K9W1P0"/>
<dbReference type="SUPFAM" id="SSF75304">
    <property type="entry name" value="Amidase signature (AS) enzymes"/>
    <property type="match status" value="1"/>
</dbReference>
<evidence type="ECO:0000313" key="3">
    <source>
        <dbReference type="EMBL" id="AFZ14116.1"/>
    </source>
</evidence>
<dbReference type="KEGG" id="cep:Cri9333_3285"/>